<dbReference type="Pfam" id="PF00646">
    <property type="entry name" value="F-box"/>
    <property type="match status" value="1"/>
</dbReference>
<dbReference type="Gene3D" id="3.80.10.10">
    <property type="entry name" value="Ribonuclease Inhibitor"/>
    <property type="match status" value="1"/>
</dbReference>
<name>A0A7R9L1G2_9ACAR</name>
<organism evidence="2">
    <name type="scientific">Medioppia subpectinata</name>
    <dbReference type="NCBI Taxonomy" id="1979941"/>
    <lineage>
        <taxon>Eukaryota</taxon>
        <taxon>Metazoa</taxon>
        <taxon>Ecdysozoa</taxon>
        <taxon>Arthropoda</taxon>
        <taxon>Chelicerata</taxon>
        <taxon>Arachnida</taxon>
        <taxon>Acari</taxon>
        <taxon>Acariformes</taxon>
        <taxon>Sarcoptiformes</taxon>
        <taxon>Oribatida</taxon>
        <taxon>Brachypylina</taxon>
        <taxon>Oppioidea</taxon>
        <taxon>Oppiidae</taxon>
        <taxon>Medioppia</taxon>
    </lineage>
</organism>
<dbReference type="OrthoDB" id="6532759at2759"/>
<evidence type="ECO:0000313" key="3">
    <source>
        <dbReference type="Proteomes" id="UP000759131"/>
    </source>
</evidence>
<dbReference type="PANTHER" id="PTHR38926:SF5">
    <property type="entry name" value="F-BOX AND LEUCINE-RICH REPEAT PROTEIN 6"/>
    <property type="match status" value="1"/>
</dbReference>
<dbReference type="AlphaFoldDB" id="A0A7R9L1G2"/>
<dbReference type="Proteomes" id="UP000759131">
    <property type="component" value="Unassembled WGS sequence"/>
</dbReference>
<reference evidence="2" key="1">
    <citation type="submission" date="2020-11" db="EMBL/GenBank/DDBJ databases">
        <authorList>
            <person name="Tran Van P."/>
        </authorList>
    </citation>
    <scope>NUCLEOTIDE SEQUENCE</scope>
</reference>
<sequence length="431" mass="48803">MAKQMKHLKTSLETTDDGNEDIKQQPQIYAKDSFDGFGDDLCGLIVSYLSFEDRFRLECVSKQFQRTVFGSVVNLTIDHLFFSHYKAVNSAKSQMLATIAIKCSNIESIDCYAMQDKHIPEVLAVFRDKCLQICGTLWREFGLEFVQQFAPLMTRINSMDKQQIPSLIHCHRLSELSVDSLSDIFDTTSGQLLAKNLKTFSFHCYKTSDEGLMSAFVDQNQSLECLHVYMYSGSHETRQQLCQQLSQLPHLRDLLLYLRVGNGDNSLAESLRTIGENCKQLKQLSLMLSSVNKKLDSKTLDALPSYPRLRRLTLSHHFGHKFMKPLKRCKGLTHLTLYSMKLSDTLLANCDKQWPRLQYLRINCMAGNGFTFSSKSLGHISRLSALQTLLLGYGVGIDLNDNALKDLLTGMSKLKRIEVNGVKVSIGLPSK</sequence>
<keyword evidence="3" id="KW-1185">Reference proteome</keyword>
<feature type="domain" description="F-box" evidence="1">
    <location>
        <begin position="39"/>
        <end position="68"/>
    </location>
</feature>
<dbReference type="SUPFAM" id="SSF81383">
    <property type="entry name" value="F-box domain"/>
    <property type="match status" value="1"/>
</dbReference>
<gene>
    <name evidence="2" type="ORF">OSB1V03_LOCUS13473</name>
</gene>
<dbReference type="InterPro" id="IPR036047">
    <property type="entry name" value="F-box-like_dom_sf"/>
</dbReference>
<evidence type="ECO:0000313" key="2">
    <source>
        <dbReference type="EMBL" id="CAD7633074.1"/>
    </source>
</evidence>
<accession>A0A7R9L1G2</accession>
<dbReference type="EMBL" id="CAJPIZ010012081">
    <property type="protein sequence ID" value="CAG2113504.1"/>
    <property type="molecule type" value="Genomic_DNA"/>
</dbReference>
<dbReference type="SUPFAM" id="SSF52047">
    <property type="entry name" value="RNI-like"/>
    <property type="match status" value="1"/>
</dbReference>
<dbReference type="InterPro" id="IPR032675">
    <property type="entry name" value="LRR_dom_sf"/>
</dbReference>
<evidence type="ECO:0000259" key="1">
    <source>
        <dbReference type="Pfam" id="PF00646"/>
    </source>
</evidence>
<dbReference type="PANTHER" id="PTHR38926">
    <property type="entry name" value="F-BOX DOMAIN CONTAINING PROTEIN, EXPRESSED"/>
    <property type="match status" value="1"/>
</dbReference>
<protein>
    <recommendedName>
        <fullName evidence="1">F-box domain-containing protein</fullName>
    </recommendedName>
</protein>
<proteinExistence type="predicted"/>
<dbReference type="InterPro" id="IPR001810">
    <property type="entry name" value="F-box_dom"/>
</dbReference>
<dbReference type="EMBL" id="OC866656">
    <property type="protein sequence ID" value="CAD7633074.1"/>
    <property type="molecule type" value="Genomic_DNA"/>
</dbReference>